<evidence type="ECO:0008006" key="9">
    <source>
        <dbReference type="Google" id="ProtNLM"/>
    </source>
</evidence>
<evidence type="ECO:0000259" key="6">
    <source>
        <dbReference type="PROSITE" id="PS51084"/>
    </source>
</evidence>
<evidence type="ECO:0000313" key="8">
    <source>
        <dbReference type="Proteomes" id="UP000266841"/>
    </source>
</evidence>
<reference evidence="7 8" key="1">
    <citation type="journal article" date="2012" name="Genome Biol.">
        <title>Genome and low-iron response of an oceanic diatom adapted to chronic iron limitation.</title>
        <authorList>
            <person name="Lommer M."/>
            <person name="Specht M."/>
            <person name="Roy A.S."/>
            <person name="Kraemer L."/>
            <person name="Andreson R."/>
            <person name="Gutowska M.A."/>
            <person name="Wolf J."/>
            <person name="Bergner S.V."/>
            <person name="Schilhabel M.B."/>
            <person name="Klostermeier U.C."/>
            <person name="Beiko R.G."/>
            <person name="Rosenstiel P."/>
            <person name="Hippler M."/>
            <person name="Laroche J."/>
        </authorList>
    </citation>
    <scope>NUCLEOTIDE SEQUENCE [LARGE SCALE GENOMIC DNA]</scope>
    <source>
        <strain evidence="7 8">CCMP1005</strain>
    </source>
</reference>
<evidence type="ECO:0000256" key="2">
    <source>
        <dbReference type="PIRSR" id="PIRSR601310-3"/>
    </source>
</evidence>
<evidence type="ECO:0000259" key="4">
    <source>
        <dbReference type="PROSITE" id="PS50404"/>
    </source>
</evidence>
<dbReference type="Gene3D" id="3.40.30.10">
    <property type="entry name" value="Glutaredoxin"/>
    <property type="match status" value="1"/>
</dbReference>
<dbReference type="InterPro" id="IPR040079">
    <property type="entry name" value="Glutathione_S-Trfase"/>
</dbReference>
<dbReference type="Pfam" id="PF13417">
    <property type="entry name" value="GST_N_3"/>
    <property type="match status" value="1"/>
</dbReference>
<dbReference type="Pfam" id="PF01230">
    <property type="entry name" value="HIT"/>
    <property type="match status" value="1"/>
</dbReference>
<accession>K0SS99</accession>
<dbReference type="CDD" id="cd01276">
    <property type="entry name" value="PKCI_related"/>
    <property type="match status" value="1"/>
</dbReference>
<dbReference type="InterPro" id="IPR011146">
    <property type="entry name" value="HIT-like"/>
</dbReference>
<organism evidence="7 8">
    <name type="scientific">Thalassiosira oceanica</name>
    <name type="common">Marine diatom</name>
    <dbReference type="NCBI Taxonomy" id="159749"/>
    <lineage>
        <taxon>Eukaryota</taxon>
        <taxon>Sar</taxon>
        <taxon>Stramenopiles</taxon>
        <taxon>Ochrophyta</taxon>
        <taxon>Bacillariophyta</taxon>
        <taxon>Coscinodiscophyceae</taxon>
        <taxon>Thalassiosirophycidae</taxon>
        <taxon>Thalassiosirales</taxon>
        <taxon>Thalassiosiraceae</taxon>
        <taxon>Thalassiosira</taxon>
    </lineage>
</organism>
<dbReference type="OrthoDB" id="672793at2759"/>
<dbReference type="GO" id="GO:0003824">
    <property type="term" value="F:catalytic activity"/>
    <property type="evidence" value="ECO:0007669"/>
    <property type="project" value="InterPro"/>
</dbReference>
<dbReference type="SUPFAM" id="SSF47616">
    <property type="entry name" value="GST C-terminal domain-like"/>
    <property type="match status" value="1"/>
</dbReference>
<feature type="short sequence motif" description="Histidine triad motif" evidence="2 3">
    <location>
        <begin position="357"/>
        <end position="361"/>
    </location>
</feature>
<dbReference type="PANTHER" id="PTHR23089">
    <property type="entry name" value="HISTIDINE TRIAD HIT PROTEIN"/>
    <property type="match status" value="1"/>
</dbReference>
<dbReference type="EMBL" id="AGNL01017844">
    <property type="protein sequence ID" value="EJK63941.1"/>
    <property type="molecule type" value="Genomic_DNA"/>
</dbReference>
<dbReference type="InterPro" id="IPR019808">
    <property type="entry name" value="Histidine_triad_CS"/>
</dbReference>
<evidence type="ECO:0000256" key="1">
    <source>
        <dbReference type="PIRSR" id="PIRSR601310-1"/>
    </source>
</evidence>
<dbReference type="PROSITE" id="PS00892">
    <property type="entry name" value="HIT_1"/>
    <property type="match status" value="1"/>
</dbReference>
<dbReference type="SUPFAM" id="SSF54197">
    <property type="entry name" value="HIT-like"/>
    <property type="match status" value="1"/>
</dbReference>
<dbReference type="PROSITE" id="PS51084">
    <property type="entry name" value="HIT_2"/>
    <property type="match status" value="1"/>
</dbReference>
<dbReference type="InterPro" id="IPR004045">
    <property type="entry name" value="Glutathione_S-Trfase_N"/>
</dbReference>
<dbReference type="eggNOG" id="KOG3275">
    <property type="taxonomic scope" value="Eukaryota"/>
</dbReference>
<dbReference type="CDD" id="cd00299">
    <property type="entry name" value="GST_C_family"/>
    <property type="match status" value="1"/>
</dbReference>
<dbReference type="InterPro" id="IPR036249">
    <property type="entry name" value="Thioredoxin-like_sf"/>
</dbReference>
<protein>
    <recommendedName>
        <fullName evidence="9">HIT domain-containing protein</fullName>
    </recommendedName>
</protein>
<dbReference type="PRINTS" id="PR00332">
    <property type="entry name" value="HISTRIAD"/>
</dbReference>
<dbReference type="InterPro" id="IPR036265">
    <property type="entry name" value="HIT-like_sf"/>
</dbReference>
<name>K0SS99_THAOC</name>
<evidence type="ECO:0000259" key="5">
    <source>
        <dbReference type="PROSITE" id="PS50405"/>
    </source>
</evidence>
<evidence type="ECO:0000313" key="7">
    <source>
        <dbReference type="EMBL" id="EJK63941.1"/>
    </source>
</evidence>
<dbReference type="SUPFAM" id="SSF52833">
    <property type="entry name" value="Thioredoxin-like"/>
    <property type="match status" value="1"/>
</dbReference>
<dbReference type="PROSITE" id="PS50405">
    <property type="entry name" value="GST_CTER"/>
    <property type="match status" value="1"/>
</dbReference>
<feature type="domain" description="GST N-terminal" evidence="4">
    <location>
        <begin position="14"/>
        <end position="104"/>
    </location>
</feature>
<dbReference type="SFLD" id="SFLDS00019">
    <property type="entry name" value="Glutathione_Transferase_(cytos"/>
    <property type="match status" value="1"/>
</dbReference>
<evidence type="ECO:0000256" key="3">
    <source>
        <dbReference type="PROSITE-ProRule" id="PRU00464"/>
    </source>
</evidence>
<dbReference type="PROSITE" id="PS50404">
    <property type="entry name" value="GST_NTER"/>
    <property type="match status" value="1"/>
</dbReference>
<dbReference type="AlphaFoldDB" id="K0SS99"/>
<dbReference type="Pfam" id="PF13410">
    <property type="entry name" value="GST_C_2"/>
    <property type="match status" value="1"/>
</dbReference>
<feature type="active site" description="Tele-AMP-histidine intermediate" evidence="1">
    <location>
        <position position="359"/>
    </location>
</feature>
<dbReference type="InterPro" id="IPR036282">
    <property type="entry name" value="Glutathione-S-Trfase_C_sf"/>
</dbReference>
<dbReference type="Proteomes" id="UP000266841">
    <property type="component" value="Unassembled WGS sequence"/>
</dbReference>
<dbReference type="Gene3D" id="3.30.428.10">
    <property type="entry name" value="HIT-like"/>
    <property type="match status" value="1"/>
</dbReference>
<dbReference type="CDD" id="cd00570">
    <property type="entry name" value="GST_N_family"/>
    <property type="match status" value="1"/>
</dbReference>
<comment type="caution">
    <text evidence="7">The sequence shown here is derived from an EMBL/GenBank/DDBJ whole genome shotgun (WGS) entry which is preliminary data.</text>
</comment>
<dbReference type="InterPro" id="IPR010987">
    <property type="entry name" value="Glutathione-S-Trfase_C-like"/>
</dbReference>
<feature type="domain" description="GST C-terminal" evidence="5">
    <location>
        <begin position="90"/>
        <end position="245"/>
    </location>
</feature>
<proteinExistence type="predicted"/>
<sequence>MSDQPTSTTSLSGSKHILFDLPVSNNGARCRIILYKKGIPKEEVDLVSPMALGGLKSDEFLKLNPAGLMPCLSIQKPENKYGISALSESDTIARYLISEYASVGPSFLSNHPLSNQIARWHDMYLTTIQGAMYKTSERLPFGNYADRKSAISAYRKNLAVIERFMGNDTGMFLCGNEVSLADATLFPSMVFASYILPKFDDSVAALPPKLAKWYENLKCNDEVFATVYAEIQGVLENSWEAKGRWNDIWLAGKTDSAPGTLFDKIIAGEIPASVVKEDDHLLAFKDINPMAPAHILVIPKDRSGLTNLRQASAEHTDILGRLLIAAGEIAKDTELGFGDGARIVINDGSDGGQEVMHLHVHVLGGRKLEVRYIATAIQKTSNPNEKVTASTGVTASFLYPASGEGTPHETLCVVRNKRVDLRSDGNGGNPHSLASATGALWLCTTSAPVVVPPAHTCIFAYYGQPHLQLHHVHVPLSTVASTAAACPQLSKKTECHPPASAARTMLSVHSLKPRLRDPRQEMGPKGAVGDSQVVPGIERTKSSHTQSRLKLDFRHHFPVSTSHQHHSPHHTRSFLPTGPMCGGSEQRAHKARLTTHLPSLTYFVPSLT</sequence>
<gene>
    <name evidence="7" type="ORF">THAOC_15371</name>
</gene>
<keyword evidence="8" id="KW-1185">Reference proteome</keyword>
<feature type="domain" description="HIT" evidence="6">
    <location>
        <begin position="261"/>
        <end position="372"/>
    </location>
</feature>
<dbReference type="InterPro" id="IPR001310">
    <property type="entry name" value="Histidine_triad_HIT"/>
</dbReference>
<dbReference type="Gene3D" id="1.20.1050.10">
    <property type="match status" value="1"/>
</dbReference>